<evidence type="ECO:0000259" key="1">
    <source>
        <dbReference type="Pfam" id="PF00296"/>
    </source>
</evidence>
<feature type="non-terminal residue" evidence="2">
    <location>
        <position position="1"/>
    </location>
</feature>
<organism evidence="2 3">
    <name type="scientific">Paenibacillus sepulcri</name>
    <dbReference type="NCBI Taxonomy" id="359917"/>
    <lineage>
        <taxon>Bacteria</taxon>
        <taxon>Bacillati</taxon>
        <taxon>Bacillota</taxon>
        <taxon>Bacilli</taxon>
        <taxon>Bacillales</taxon>
        <taxon>Paenibacillaceae</taxon>
        <taxon>Paenibacillus</taxon>
    </lineage>
</organism>
<dbReference type="Pfam" id="PF00296">
    <property type="entry name" value="Bac_luciferase"/>
    <property type="match status" value="1"/>
</dbReference>
<dbReference type="Gene3D" id="3.20.20.30">
    <property type="entry name" value="Luciferase-like domain"/>
    <property type="match status" value="1"/>
</dbReference>
<proteinExistence type="predicted"/>
<dbReference type="InterPro" id="IPR036661">
    <property type="entry name" value="Luciferase-like_sf"/>
</dbReference>
<comment type="caution">
    <text evidence="2">The sequence shown here is derived from an EMBL/GenBank/DDBJ whole genome shotgun (WGS) entry which is preliminary data.</text>
</comment>
<dbReference type="PANTHER" id="PTHR30137:SF20">
    <property type="entry name" value="N-ACETYL-S-ALKYLCYSTEINE MONOOXYGENASE"/>
    <property type="match status" value="1"/>
</dbReference>
<feature type="domain" description="Luciferase-like" evidence="1">
    <location>
        <begin position="2"/>
        <end position="104"/>
    </location>
</feature>
<accession>A0ABS7CN49</accession>
<dbReference type="InterPro" id="IPR011251">
    <property type="entry name" value="Luciferase-like_dom"/>
</dbReference>
<evidence type="ECO:0000313" key="3">
    <source>
        <dbReference type="Proteomes" id="UP001519887"/>
    </source>
</evidence>
<name>A0ABS7CN49_9BACL</name>
<keyword evidence="3" id="KW-1185">Reference proteome</keyword>
<reference evidence="2 3" key="1">
    <citation type="submission" date="2021-07" db="EMBL/GenBank/DDBJ databases">
        <title>Paenibacillus radiodurans sp. nov., isolated from the southeastern edge of Tengger Desert.</title>
        <authorList>
            <person name="Zhang G."/>
        </authorList>
    </citation>
    <scope>NUCLEOTIDE SEQUENCE [LARGE SCALE GENOMIC DNA]</scope>
    <source>
        <strain evidence="2 3">CCM 7311</strain>
    </source>
</reference>
<dbReference type="EMBL" id="JAHZIK010003828">
    <property type="protein sequence ID" value="MBW7462338.1"/>
    <property type="molecule type" value="Genomic_DNA"/>
</dbReference>
<gene>
    <name evidence="2" type="ORF">K0U00_50630</name>
</gene>
<protein>
    <submittedName>
        <fullName evidence="2">LLM class flavin-dependent oxidoreductase</fullName>
    </submittedName>
</protein>
<feature type="non-terminal residue" evidence="2">
    <location>
        <position position="106"/>
    </location>
</feature>
<dbReference type="SUPFAM" id="SSF51679">
    <property type="entry name" value="Bacterial luciferase-like"/>
    <property type="match status" value="1"/>
</dbReference>
<dbReference type="Proteomes" id="UP001519887">
    <property type="component" value="Unassembled WGS sequence"/>
</dbReference>
<dbReference type="PANTHER" id="PTHR30137">
    <property type="entry name" value="LUCIFERASE-LIKE MONOOXYGENASE"/>
    <property type="match status" value="1"/>
</dbReference>
<sequence length="106" mass="11569">KVAESFHMLASLYPGRVDLGMGRAPGGQAHASMALSGNFIENIAQIPDKLRAITELLEQNYEYDGYPVTARPIPPEPPELWMLGTNSKSAAYAAEFGMGYVFGQFM</sequence>
<evidence type="ECO:0000313" key="2">
    <source>
        <dbReference type="EMBL" id="MBW7462338.1"/>
    </source>
</evidence>
<dbReference type="InterPro" id="IPR050766">
    <property type="entry name" value="Bact_Lucif_Oxidored"/>
</dbReference>